<accession>A0A3N0I859</accession>
<evidence type="ECO:0000313" key="1">
    <source>
        <dbReference type="EMBL" id="RNM33203.1"/>
    </source>
</evidence>
<dbReference type="SUPFAM" id="SSF81301">
    <property type="entry name" value="Nucleotidyltransferase"/>
    <property type="match status" value="1"/>
</dbReference>
<protein>
    <recommendedName>
        <fullName evidence="3">RelA/SpoT domain-containing protein</fullName>
    </recommendedName>
</protein>
<sequence>MLSFQSNLGISLKKNLHYFDQSQLLEELDEVRRWYLMQPQLSDLPIDYRIKSQQSIELKFSRYYPDHQVRKVFNDILGFRSLVDSYKPLLDFSLSDSIRIADMSLGKAHDDGYRGVHVYYQRSGFCYPIEIQYNTFYDRQFNNWLHKYTYKRVLDVRVGARLRLLYERGKIRNEEQFVRSIRDVLSGC</sequence>
<dbReference type="OrthoDB" id="2225292at2"/>
<dbReference type="Proteomes" id="UP000271472">
    <property type="component" value="Unassembled WGS sequence"/>
</dbReference>
<keyword evidence="2" id="KW-1185">Reference proteome</keyword>
<dbReference type="AlphaFoldDB" id="A0A3N0I859"/>
<reference evidence="2" key="1">
    <citation type="submission" date="2018-05" db="EMBL/GenBank/DDBJ databases">
        <title>Genome Sequencing of selected type strains of the family Eggerthellaceae.</title>
        <authorList>
            <person name="Danylec N."/>
            <person name="Stoll D.A."/>
            <person name="Doetsch A."/>
            <person name="Huch M."/>
        </authorList>
    </citation>
    <scope>NUCLEOTIDE SEQUENCE [LARGE SCALE GENOMIC DNA]</scope>
    <source>
        <strain evidence="2">DSM 22006</strain>
    </source>
</reference>
<proteinExistence type="predicted"/>
<name>A0A3N0I859_9ACTN</name>
<organism evidence="1 2">
    <name type="scientific">Slackia isoflavoniconvertens</name>
    <dbReference type="NCBI Taxonomy" id="572010"/>
    <lineage>
        <taxon>Bacteria</taxon>
        <taxon>Bacillati</taxon>
        <taxon>Actinomycetota</taxon>
        <taxon>Coriobacteriia</taxon>
        <taxon>Eggerthellales</taxon>
        <taxon>Eggerthellaceae</taxon>
        <taxon>Slackia</taxon>
    </lineage>
</organism>
<evidence type="ECO:0008006" key="3">
    <source>
        <dbReference type="Google" id="ProtNLM"/>
    </source>
</evidence>
<evidence type="ECO:0000313" key="2">
    <source>
        <dbReference type="Proteomes" id="UP000271472"/>
    </source>
</evidence>
<dbReference type="InterPro" id="IPR043519">
    <property type="entry name" value="NT_sf"/>
</dbReference>
<gene>
    <name evidence="1" type="ORF">DMP05_08830</name>
</gene>
<comment type="caution">
    <text evidence="1">The sequence shown here is derived from an EMBL/GenBank/DDBJ whole genome shotgun (WGS) entry which is preliminary data.</text>
</comment>
<dbReference type="EMBL" id="QIBZ01000019">
    <property type="protein sequence ID" value="RNM33203.1"/>
    <property type="molecule type" value="Genomic_DNA"/>
</dbReference>